<dbReference type="GO" id="GO:0042744">
    <property type="term" value="P:hydrogen peroxide catabolic process"/>
    <property type="evidence" value="ECO:0007669"/>
    <property type="project" value="TreeGrafter"/>
</dbReference>
<dbReference type="GO" id="GO:0008379">
    <property type="term" value="F:thioredoxin peroxidase activity"/>
    <property type="evidence" value="ECO:0007669"/>
    <property type="project" value="InterPro"/>
</dbReference>
<keyword evidence="5 7" id="KW-0676">Redox-active center</keyword>
<name>T0S8W7_SAPDV</name>
<dbReference type="AlphaFoldDB" id="T0S8W7"/>
<dbReference type="GO" id="GO:0034599">
    <property type="term" value="P:cellular response to oxidative stress"/>
    <property type="evidence" value="ECO:0007669"/>
    <property type="project" value="InterPro"/>
</dbReference>
<sequence>MWHLVDAKCHFQIFHRLPTTIMIAIGDSLPAVTLGEYNAVEGTCAIGPNQIKVQEAAAGKTIVIFAVPGAFTPTCSAQHAPGFVALADEFKAAGVDEIWCLSVNDAFVMGAWGKDLGTAGKIRMIADGDAVFTKATGLELNMTGRGLGLRAARYSMLVKDGVIKELNLEVGGAFKVSNAETILAQVRGE</sequence>
<feature type="active site" description="Cysteine sulfenic acid (-SOH) intermediate" evidence="6">
    <location>
        <position position="75"/>
    </location>
</feature>
<proteinExistence type="inferred from homology"/>
<dbReference type="FunCoup" id="T0S8W7">
    <property type="interactions" value="158"/>
</dbReference>
<dbReference type="CDD" id="cd03013">
    <property type="entry name" value="PRX5_like"/>
    <property type="match status" value="1"/>
</dbReference>
<dbReference type="GeneID" id="19941334"/>
<dbReference type="InterPro" id="IPR013740">
    <property type="entry name" value="Redoxin"/>
</dbReference>
<dbReference type="InterPro" id="IPR013766">
    <property type="entry name" value="Thioredoxin_domain"/>
</dbReference>
<dbReference type="Proteomes" id="UP000030762">
    <property type="component" value="Unassembled WGS sequence"/>
</dbReference>
<dbReference type="PANTHER" id="PTHR10430">
    <property type="entry name" value="PEROXIREDOXIN"/>
    <property type="match status" value="1"/>
</dbReference>
<evidence type="ECO:0000256" key="7">
    <source>
        <dbReference type="RuleBase" id="RU366011"/>
    </source>
</evidence>
<organism evidence="9 10">
    <name type="scientific">Saprolegnia diclina (strain VS20)</name>
    <dbReference type="NCBI Taxonomy" id="1156394"/>
    <lineage>
        <taxon>Eukaryota</taxon>
        <taxon>Sar</taxon>
        <taxon>Stramenopiles</taxon>
        <taxon>Oomycota</taxon>
        <taxon>Saprolegniomycetes</taxon>
        <taxon>Saprolegniales</taxon>
        <taxon>Saprolegniaceae</taxon>
        <taxon>Saprolegnia</taxon>
    </lineage>
</organism>
<comment type="function">
    <text evidence="7">Thiol-specific peroxidase that catalyzes the reduction of hydrogen peroxide and organic hydroperoxides to water and alcohols, respectively. Plays a role in cell protection against oxidative stress by detoxifying peroxides.</text>
</comment>
<comment type="similarity">
    <text evidence="1 7">Belongs to the peroxiredoxin family. Prx5 subfamily.</text>
</comment>
<evidence type="ECO:0000313" key="9">
    <source>
        <dbReference type="EMBL" id="EQC41743.1"/>
    </source>
</evidence>
<evidence type="ECO:0000256" key="5">
    <source>
        <dbReference type="ARBA" id="ARBA00023284"/>
    </source>
</evidence>
<dbReference type="SUPFAM" id="SSF52833">
    <property type="entry name" value="Thioredoxin-like"/>
    <property type="match status" value="1"/>
</dbReference>
<gene>
    <name evidence="9" type="ORF">SDRG_00607</name>
</gene>
<keyword evidence="10" id="KW-1185">Reference proteome</keyword>
<dbReference type="InterPro" id="IPR037944">
    <property type="entry name" value="PRX5-like"/>
</dbReference>
<dbReference type="GO" id="GO:0005737">
    <property type="term" value="C:cytoplasm"/>
    <property type="evidence" value="ECO:0007669"/>
    <property type="project" value="TreeGrafter"/>
</dbReference>
<keyword evidence="2 7" id="KW-0575">Peroxidase</keyword>
<feature type="domain" description="Thioredoxin" evidence="8">
    <location>
        <begin position="23"/>
        <end position="188"/>
    </location>
</feature>
<evidence type="ECO:0000256" key="3">
    <source>
        <dbReference type="ARBA" id="ARBA00022862"/>
    </source>
</evidence>
<dbReference type="RefSeq" id="XP_008604312.1">
    <property type="nucleotide sequence ID" value="XM_008606090.1"/>
</dbReference>
<dbReference type="PANTHER" id="PTHR10430:SF16">
    <property type="entry name" value="PEROXIREDOXIN-5, MITOCHONDRIAL"/>
    <property type="match status" value="1"/>
</dbReference>
<reference evidence="9 10" key="1">
    <citation type="submission" date="2012-04" db="EMBL/GenBank/DDBJ databases">
        <title>The Genome Sequence of Saprolegnia declina VS20.</title>
        <authorList>
            <consortium name="The Broad Institute Genome Sequencing Platform"/>
            <person name="Russ C."/>
            <person name="Nusbaum C."/>
            <person name="Tyler B."/>
            <person name="van West P."/>
            <person name="Dieguez-Uribeondo J."/>
            <person name="de Bruijn I."/>
            <person name="Tripathy S."/>
            <person name="Jiang R."/>
            <person name="Young S.K."/>
            <person name="Zeng Q."/>
            <person name="Gargeya S."/>
            <person name="Fitzgerald M."/>
            <person name="Haas B."/>
            <person name="Abouelleil A."/>
            <person name="Alvarado L."/>
            <person name="Arachchi H.M."/>
            <person name="Berlin A."/>
            <person name="Chapman S.B."/>
            <person name="Goldberg J."/>
            <person name="Griggs A."/>
            <person name="Gujja S."/>
            <person name="Hansen M."/>
            <person name="Howarth C."/>
            <person name="Imamovic A."/>
            <person name="Larimer J."/>
            <person name="McCowen C."/>
            <person name="Montmayeur A."/>
            <person name="Murphy C."/>
            <person name="Neiman D."/>
            <person name="Pearson M."/>
            <person name="Priest M."/>
            <person name="Roberts A."/>
            <person name="Saif S."/>
            <person name="Shea T."/>
            <person name="Sisk P."/>
            <person name="Sykes S."/>
            <person name="Wortman J."/>
            <person name="Nusbaum C."/>
            <person name="Birren B."/>
        </authorList>
    </citation>
    <scope>NUCLEOTIDE SEQUENCE [LARGE SCALE GENOMIC DNA]</scope>
    <source>
        <strain evidence="9 10">VS20</strain>
    </source>
</reference>
<dbReference type="Pfam" id="PF08534">
    <property type="entry name" value="Redoxin"/>
    <property type="match status" value="1"/>
</dbReference>
<keyword evidence="4 7" id="KW-0560">Oxidoreductase</keyword>
<keyword evidence="3 7" id="KW-0049">Antioxidant</keyword>
<dbReference type="OMA" id="SAWGKQH"/>
<dbReference type="STRING" id="1156394.T0S8W7"/>
<dbReference type="InterPro" id="IPR036249">
    <property type="entry name" value="Thioredoxin-like_sf"/>
</dbReference>
<dbReference type="Gene3D" id="3.40.30.10">
    <property type="entry name" value="Glutaredoxin"/>
    <property type="match status" value="1"/>
</dbReference>
<dbReference type="EMBL" id="JH767133">
    <property type="protein sequence ID" value="EQC41743.1"/>
    <property type="molecule type" value="Genomic_DNA"/>
</dbReference>
<evidence type="ECO:0000313" key="10">
    <source>
        <dbReference type="Proteomes" id="UP000030762"/>
    </source>
</evidence>
<evidence type="ECO:0000256" key="1">
    <source>
        <dbReference type="ARBA" id="ARBA00010505"/>
    </source>
</evidence>
<dbReference type="eggNOG" id="KOG0541">
    <property type="taxonomic scope" value="Eukaryota"/>
</dbReference>
<protein>
    <submittedName>
        <fullName evidence="9">Peroxiredoxin</fullName>
    </submittedName>
</protein>
<dbReference type="FunFam" id="3.40.30.10:FF:000020">
    <property type="entry name" value="Peroxiredoxin"/>
    <property type="match status" value="1"/>
</dbReference>
<evidence type="ECO:0000259" key="8">
    <source>
        <dbReference type="PROSITE" id="PS51352"/>
    </source>
</evidence>
<dbReference type="VEuPathDB" id="FungiDB:SDRG_00607"/>
<dbReference type="GO" id="GO:0045454">
    <property type="term" value="P:cell redox homeostasis"/>
    <property type="evidence" value="ECO:0007669"/>
    <property type="project" value="TreeGrafter"/>
</dbReference>
<dbReference type="PROSITE" id="PS51352">
    <property type="entry name" value="THIOREDOXIN_2"/>
    <property type="match status" value="1"/>
</dbReference>
<evidence type="ECO:0000256" key="6">
    <source>
        <dbReference type="PIRSR" id="PIRSR637944-1"/>
    </source>
</evidence>
<evidence type="ECO:0000256" key="4">
    <source>
        <dbReference type="ARBA" id="ARBA00023002"/>
    </source>
</evidence>
<evidence type="ECO:0000256" key="2">
    <source>
        <dbReference type="ARBA" id="ARBA00022559"/>
    </source>
</evidence>
<accession>T0S8W7</accession>
<dbReference type="OrthoDB" id="1882547at2759"/>
<dbReference type="InParanoid" id="T0S8W7"/>